<organism evidence="3 4">
    <name type="scientific">Dactylosporangium matsuzakiense</name>
    <dbReference type="NCBI Taxonomy" id="53360"/>
    <lineage>
        <taxon>Bacteria</taxon>
        <taxon>Bacillati</taxon>
        <taxon>Actinomycetota</taxon>
        <taxon>Actinomycetes</taxon>
        <taxon>Micromonosporales</taxon>
        <taxon>Micromonosporaceae</taxon>
        <taxon>Dactylosporangium</taxon>
    </lineage>
</organism>
<dbReference type="PANTHER" id="PTHR44520:SF2">
    <property type="entry name" value="RESPONSE REGULATOR RCP1"/>
    <property type="match status" value="1"/>
</dbReference>
<dbReference type="InterPro" id="IPR052893">
    <property type="entry name" value="TCS_response_regulator"/>
</dbReference>
<dbReference type="CDD" id="cd17557">
    <property type="entry name" value="REC_Rcp-like"/>
    <property type="match status" value="1"/>
</dbReference>
<proteinExistence type="predicted"/>
<dbReference type="SMART" id="SM00448">
    <property type="entry name" value="REC"/>
    <property type="match status" value="1"/>
</dbReference>
<dbReference type="GO" id="GO:0000160">
    <property type="term" value="P:phosphorelay signal transduction system"/>
    <property type="evidence" value="ECO:0007669"/>
    <property type="project" value="InterPro"/>
</dbReference>
<reference evidence="3" key="2">
    <citation type="submission" date="2023-01" db="EMBL/GenBank/DDBJ databases">
        <authorList>
            <person name="Sun Q."/>
            <person name="Evtushenko L."/>
        </authorList>
    </citation>
    <scope>NUCLEOTIDE SEQUENCE</scope>
    <source>
        <strain evidence="3">VKM Ac-1321</strain>
    </source>
</reference>
<comment type="caution">
    <text evidence="3">The sequence shown here is derived from an EMBL/GenBank/DDBJ whole genome shotgun (WGS) entry which is preliminary data.</text>
</comment>
<keyword evidence="1" id="KW-0597">Phosphoprotein</keyword>
<feature type="domain" description="Response regulatory" evidence="2">
    <location>
        <begin position="27"/>
        <end position="152"/>
    </location>
</feature>
<protein>
    <submittedName>
        <fullName evidence="3">Two-component system response regulator</fullName>
    </submittedName>
</protein>
<dbReference type="Pfam" id="PF00072">
    <property type="entry name" value="Response_reg"/>
    <property type="match status" value="1"/>
</dbReference>
<gene>
    <name evidence="3" type="ORF">GCM10017581_016250</name>
</gene>
<dbReference type="PANTHER" id="PTHR44520">
    <property type="entry name" value="RESPONSE REGULATOR RCP1-RELATED"/>
    <property type="match status" value="1"/>
</dbReference>
<dbReference type="Proteomes" id="UP001143480">
    <property type="component" value="Unassembled WGS sequence"/>
</dbReference>
<evidence type="ECO:0000259" key="2">
    <source>
        <dbReference type="PROSITE" id="PS50110"/>
    </source>
</evidence>
<evidence type="ECO:0000313" key="4">
    <source>
        <dbReference type="Proteomes" id="UP001143480"/>
    </source>
</evidence>
<keyword evidence="4" id="KW-1185">Reference proteome</keyword>
<evidence type="ECO:0000313" key="3">
    <source>
        <dbReference type="EMBL" id="GLK99884.1"/>
    </source>
</evidence>
<dbReference type="InterPro" id="IPR001789">
    <property type="entry name" value="Sig_transdc_resp-reg_receiver"/>
</dbReference>
<name>A0A9W6KGZ4_9ACTN</name>
<dbReference type="AlphaFoldDB" id="A0A9W6KGZ4"/>
<dbReference type="PROSITE" id="PS50110">
    <property type="entry name" value="RESPONSE_REGULATORY"/>
    <property type="match status" value="1"/>
</dbReference>
<sequence>MTGPAAEDSGKRRRTADPTNEPLALVRILLVEDDPGDVAFTLDEFREHRLRNPVTVLGDGRRALDYLQQRGAYVSAPIPDILLLDLNLPGVDGRVVLDRVTADPRLAGLTVVVLTGSDIEERMLRDFGVPATHFFRKPVDFAQLIRLIRAVDELSVVIDRGRATNDPPGQAAAR</sequence>
<reference evidence="3" key="1">
    <citation type="journal article" date="2014" name="Int. J. Syst. Evol. Microbiol.">
        <title>Complete genome sequence of Corynebacterium casei LMG S-19264T (=DSM 44701T), isolated from a smear-ripened cheese.</title>
        <authorList>
            <consortium name="US DOE Joint Genome Institute (JGI-PGF)"/>
            <person name="Walter F."/>
            <person name="Albersmeier A."/>
            <person name="Kalinowski J."/>
            <person name="Ruckert C."/>
        </authorList>
    </citation>
    <scope>NUCLEOTIDE SEQUENCE</scope>
    <source>
        <strain evidence="3">VKM Ac-1321</strain>
    </source>
</reference>
<accession>A0A9W6KGZ4</accession>
<dbReference type="RefSeq" id="WP_271189062.1">
    <property type="nucleotide sequence ID" value="NZ_BSFP01000005.1"/>
</dbReference>
<evidence type="ECO:0000256" key="1">
    <source>
        <dbReference type="PROSITE-ProRule" id="PRU00169"/>
    </source>
</evidence>
<feature type="modified residue" description="4-aspartylphosphate" evidence="1">
    <location>
        <position position="85"/>
    </location>
</feature>
<dbReference type="InterPro" id="IPR011006">
    <property type="entry name" value="CheY-like_superfamily"/>
</dbReference>
<dbReference type="EMBL" id="BSFP01000005">
    <property type="protein sequence ID" value="GLK99884.1"/>
    <property type="molecule type" value="Genomic_DNA"/>
</dbReference>
<dbReference type="Gene3D" id="3.40.50.2300">
    <property type="match status" value="1"/>
</dbReference>
<dbReference type="SUPFAM" id="SSF52172">
    <property type="entry name" value="CheY-like"/>
    <property type="match status" value="1"/>
</dbReference>